<accession>A0A929QUR2</accession>
<proteinExistence type="predicted"/>
<dbReference type="Gene3D" id="1.10.10.10">
    <property type="entry name" value="Winged helix-like DNA-binding domain superfamily/Winged helix DNA-binding domain"/>
    <property type="match status" value="1"/>
</dbReference>
<dbReference type="PANTHER" id="PTHR42756">
    <property type="entry name" value="TRANSCRIPTIONAL REGULATOR, MARR"/>
    <property type="match status" value="1"/>
</dbReference>
<keyword evidence="3" id="KW-0804">Transcription</keyword>
<comment type="caution">
    <text evidence="5">The sequence shown here is derived from an EMBL/GenBank/DDBJ whole genome shotgun (WGS) entry which is preliminary data.</text>
</comment>
<dbReference type="InterPro" id="IPR036388">
    <property type="entry name" value="WH-like_DNA-bd_sf"/>
</dbReference>
<evidence type="ECO:0000256" key="1">
    <source>
        <dbReference type="ARBA" id="ARBA00023015"/>
    </source>
</evidence>
<dbReference type="PROSITE" id="PS01117">
    <property type="entry name" value="HTH_MARR_1"/>
    <property type="match status" value="1"/>
</dbReference>
<dbReference type="AlphaFoldDB" id="A0A929QUR2"/>
<dbReference type="GO" id="GO:0003700">
    <property type="term" value="F:DNA-binding transcription factor activity"/>
    <property type="evidence" value="ECO:0007669"/>
    <property type="project" value="InterPro"/>
</dbReference>
<dbReference type="SMART" id="SM00347">
    <property type="entry name" value="HTH_MARR"/>
    <property type="match status" value="1"/>
</dbReference>
<dbReference type="EMBL" id="JABZFV010000430">
    <property type="protein sequence ID" value="MBF0935842.1"/>
    <property type="molecule type" value="Genomic_DNA"/>
</dbReference>
<evidence type="ECO:0000256" key="2">
    <source>
        <dbReference type="ARBA" id="ARBA00023125"/>
    </source>
</evidence>
<dbReference type="Proteomes" id="UP000757900">
    <property type="component" value="Unassembled WGS sequence"/>
</dbReference>
<reference evidence="5" key="1">
    <citation type="submission" date="2020-04" db="EMBL/GenBank/DDBJ databases">
        <title>Deep metagenomics examines the oral microbiome during advanced dental caries in children, revealing novel taxa and co-occurrences with host molecules.</title>
        <authorList>
            <person name="Baker J.L."/>
            <person name="Morton J.T."/>
            <person name="Dinis M."/>
            <person name="Alvarez R."/>
            <person name="Tran N.C."/>
            <person name="Knight R."/>
            <person name="Edlund A."/>
        </authorList>
    </citation>
    <scope>NUCLEOTIDE SEQUENCE</scope>
    <source>
        <strain evidence="5">JCVI_23_bin.16</strain>
    </source>
</reference>
<dbReference type="SUPFAM" id="SSF46785">
    <property type="entry name" value="Winged helix' DNA-binding domain"/>
    <property type="match status" value="1"/>
</dbReference>
<dbReference type="PANTHER" id="PTHR42756:SF1">
    <property type="entry name" value="TRANSCRIPTIONAL REPRESSOR OF EMRAB OPERON"/>
    <property type="match status" value="1"/>
</dbReference>
<dbReference type="InterPro" id="IPR023187">
    <property type="entry name" value="Tscrpt_reg_MarR-type_CS"/>
</dbReference>
<feature type="domain" description="HTH marR-type" evidence="4">
    <location>
        <begin position="1"/>
        <end position="133"/>
    </location>
</feature>
<evidence type="ECO:0000259" key="4">
    <source>
        <dbReference type="PROSITE" id="PS50995"/>
    </source>
</evidence>
<dbReference type="Pfam" id="PF12802">
    <property type="entry name" value="MarR_2"/>
    <property type="match status" value="1"/>
</dbReference>
<dbReference type="PROSITE" id="PS50995">
    <property type="entry name" value="HTH_MARR_2"/>
    <property type="match status" value="1"/>
</dbReference>
<evidence type="ECO:0000256" key="3">
    <source>
        <dbReference type="ARBA" id="ARBA00023163"/>
    </source>
</evidence>
<gene>
    <name evidence="5" type="ORF">HXK00_09440</name>
</gene>
<protein>
    <submittedName>
        <fullName evidence="5">Winged helix-turn-helix transcriptional regulator</fullName>
    </submittedName>
</protein>
<keyword evidence="2" id="KW-0238">DNA-binding</keyword>
<sequence>MNEFLVSIFNEILLIEETSLKMSEFSDLSIKEMHTIEAIGLGGNLSSSEVAKKIAITMGTLSVSIQNLVKKGYVERVSSPSDRRVVLLKLTKRGKLLYRIHRKFHLNMVAETLNGMVPEEAATLVKGLRNLHRFLDNAKQRLGE</sequence>
<evidence type="ECO:0000313" key="6">
    <source>
        <dbReference type="Proteomes" id="UP000757900"/>
    </source>
</evidence>
<organism evidence="5 6">
    <name type="scientific">Abiotrophia defectiva</name>
    <name type="common">Streptococcus defectivus</name>
    <dbReference type="NCBI Taxonomy" id="46125"/>
    <lineage>
        <taxon>Bacteria</taxon>
        <taxon>Bacillati</taxon>
        <taxon>Bacillota</taxon>
        <taxon>Bacilli</taxon>
        <taxon>Lactobacillales</taxon>
        <taxon>Aerococcaceae</taxon>
        <taxon>Abiotrophia</taxon>
    </lineage>
</organism>
<keyword evidence="1" id="KW-0805">Transcription regulation</keyword>
<dbReference type="GO" id="GO:0003677">
    <property type="term" value="F:DNA binding"/>
    <property type="evidence" value="ECO:0007669"/>
    <property type="project" value="UniProtKB-KW"/>
</dbReference>
<dbReference type="InterPro" id="IPR000835">
    <property type="entry name" value="HTH_MarR-typ"/>
</dbReference>
<dbReference type="InterPro" id="IPR036390">
    <property type="entry name" value="WH_DNA-bd_sf"/>
</dbReference>
<name>A0A929QUR2_ABIDE</name>
<evidence type="ECO:0000313" key="5">
    <source>
        <dbReference type="EMBL" id="MBF0935842.1"/>
    </source>
</evidence>
<dbReference type="PRINTS" id="PR00598">
    <property type="entry name" value="HTHMARR"/>
</dbReference>